<evidence type="ECO:0000313" key="1">
    <source>
        <dbReference type="EMBL" id="CAG8443194.1"/>
    </source>
</evidence>
<dbReference type="Proteomes" id="UP000789860">
    <property type="component" value="Unassembled WGS sequence"/>
</dbReference>
<keyword evidence="2" id="KW-1185">Reference proteome</keyword>
<accession>A0ACA9K0H5</accession>
<reference evidence="1" key="1">
    <citation type="submission" date="2021-06" db="EMBL/GenBank/DDBJ databases">
        <authorList>
            <person name="Kallberg Y."/>
            <person name="Tangrot J."/>
            <person name="Rosling A."/>
        </authorList>
    </citation>
    <scope>NUCLEOTIDE SEQUENCE</scope>
    <source>
        <strain evidence="1">AU212A</strain>
    </source>
</reference>
<organism evidence="1 2">
    <name type="scientific">Scutellospora calospora</name>
    <dbReference type="NCBI Taxonomy" id="85575"/>
    <lineage>
        <taxon>Eukaryota</taxon>
        <taxon>Fungi</taxon>
        <taxon>Fungi incertae sedis</taxon>
        <taxon>Mucoromycota</taxon>
        <taxon>Glomeromycotina</taxon>
        <taxon>Glomeromycetes</taxon>
        <taxon>Diversisporales</taxon>
        <taxon>Gigasporaceae</taxon>
        <taxon>Scutellospora</taxon>
    </lineage>
</organism>
<proteinExistence type="predicted"/>
<sequence>MLHTFIEQEVQNSLSQGTASDLSETSNPSLSDFDLTATYKRFAKPYKEDGEKLDPTYFHYINKLPGKVKIIPDKSLRKLTKNNRKWGEKYPPEKYPLDAKTIEHNMLNLLKPGQIPGTIIQNKFDGYV</sequence>
<name>A0ACA9K0H5_9GLOM</name>
<gene>
    <name evidence="1" type="ORF">SCALOS_LOCUS762</name>
</gene>
<protein>
    <submittedName>
        <fullName evidence="1">8772_t:CDS:1</fullName>
    </submittedName>
</protein>
<comment type="caution">
    <text evidence="1">The sequence shown here is derived from an EMBL/GenBank/DDBJ whole genome shotgun (WGS) entry which is preliminary data.</text>
</comment>
<evidence type="ECO:0000313" key="2">
    <source>
        <dbReference type="Proteomes" id="UP000789860"/>
    </source>
</evidence>
<dbReference type="EMBL" id="CAJVPM010000388">
    <property type="protein sequence ID" value="CAG8443194.1"/>
    <property type="molecule type" value="Genomic_DNA"/>
</dbReference>